<feature type="domain" description="HTH lacI-type" evidence="4">
    <location>
        <begin position="6"/>
        <end position="60"/>
    </location>
</feature>
<evidence type="ECO:0000259" key="4">
    <source>
        <dbReference type="PROSITE" id="PS50932"/>
    </source>
</evidence>
<dbReference type="PANTHER" id="PTHR30146">
    <property type="entry name" value="LACI-RELATED TRANSCRIPTIONAL REPRESSOR"/>
    <property type="match status" value="1"/>
</dbReference>
<keyword evidence="6" id="KW-1185">Reference proteome</keyword>
<name>A0ABV5C9W0_9SPHI</name>
<keyword evidence="3" id="KW-0804">Transcription</keyword>
<dbReference type="InterPro" id="IPR001761">
    <property type="entry name" value="Peripla_BP/Lac1_sug-bd_dom"/>
</dbReference>
<sequence length="337" mass="37999">MKNAPPTLKEIAKRLKLSTSTVSRALKDHPSIGLVTTMRVKKLAEELNYEPNNRAIFFKQQKTFTIGVVLPNLSESFFSTAISAIENKATEEDYTVILGQSLDDENRQSRILETLRKHRVDGIILSVAKNTSNFDFIDSLRKSNIPIVFFDCVPDREDVIRIVSDLKPGMMEAIDTFVSCGHNRIALINGPQTLLASRERLEGYKQGLEKNDIPVNEDYIFVSDLSEEDNKRVMAELIALPERPSAVICFSDYVALDTMKVAKEKGLSINQDVSFISFSNFPIWNHIENKPMASIEQFAGRQAQKAADILFDLINERETSGEKLISYPSQLIHLDTL</sequence>
<dbReference type="InterPro" id="IPR000843">
    <property type="entry name" value="HTH_LacI"/>
</dbReference>
<dbReference type="EMBL" id="JBBVGT010000001">
    <property type="protein sequence ID" value="MFB5944321.1"/>
    <property type="molecule type" value="Genomic_DNA"/>
</dbReference>
<dbReference type="CDD" id="cd06267">
    <property type="entry name" value="PBP1_LacI_sugar_binding-like"/>
    <property type="match status" value="1"/>
</dbReference>
<dbReference type="SUPFAM" id="SSF47413">
    <property type="entry name" value="lambda repressor-like DNA-binding domains"/>
    <property type="match status" value="1"/>
</dbReference>
<dbReference type="InterPro" id="IPR010982">
    <property type="entry name" value="Lambda_DNA-bd_dom_sf"/>
</dbReference>
<evidence type="ECO:0000256" key="3">
    <source>
        <dbReference type="ARBA" id="ARBA00023163"/>
    </source>
</evidence>
<evidence type="ECO:0000256" key="2">
    <source>
        <dbReference type="ARBA" id="ARBA00023125"/>
    </source>
</evidence>
<dbReference type="SUPFAM" id="SSF53822">
    <property type="entry name" value="Periplasmic binding protein-like I"/>
    <property type="match status" value="1"/>
</dbReference>
<dbReference type="PANTHER" id="PTHR30146:SF109">
    <property type="entry name" value="HTH-TYPE TRANSCRIPTIONAL REGULATOR GALS"/>
    <property type="match status" value="1"/>
</dbReference>
<gene>
    <name evidence="5" type="ORF">WKR92_00605</name>
</gene>
<dbReference type="Proteomes" id="UP001580928">
    <property type="component" value="Unassembled WGS sequence"/>
</dbReference>
<dbReference type="Pfam" id="PF00532">
    <property type="entry name" value="Peripla_BP_1"/>
    <property type="match status" value="1"/>
</dbReference>
<dbReference type="Gene3D" id="1.10.260.40">
    <property type="entry name" value="lambda repressor-like DNA-binding domains"/>
    <property type="match status" value="1"/>
</dbReference>
<keyword evidence="1" id="KW-0805">Transcription regulation</keyword>
<evidence type="ECO:0000256" key="1">
    <source>
        <dbReference type="ARBA" id="ARBA00023015"/>
    </source>
</evidence>
<dbReference type="PROSITE" id="PS50932">
    <property type="entry name" value="HTH_LACI_2"/>
    <property type="match status" value="1"/>
</dbReference>
<dbReference type="InterPro" id="IPR028082">
    <property type="entry name" value="Peripla_BP_I"/>
</dbReference>
<evidence type="ECO:0000313" key="6">
    <source>
        <dbReference type="Proteomes" id="UP001580928"/>
    </source>
</evidence>
<organism evidence="5 6">
    <name type="scientific">Albibacterium profundi</name>
    <dbReference type="NCBI Taxonomy" id="3134906"/>
    <lineage>
        <taxon>Bacteria</taxon>
        <taxon>Pseudomonadati</taxon>
        <taxon>Bacteroidota</taxon>
        <taxon>Sphingobacteriia</taxon>
        <taxon>Sphingobacteriales</taxon>
        <taxon>Sphingobacteriaceae</taxon>
        <taxon>Albibacterium</taxon>
    </lineage>
</organism>
<dbReference type="SMART" id="SM00354">
    <property type="entry name" value="HTH_LACI"/>
    <property type="match status" value="1"/>
</dbReference>
<dbReference type="Gene3D" id="3.40.50.2300">
    <property type="match status" value="2"/>
</dbReference>
<dbReference type="RefSeq" id="WP_375555902.1">
    <property type="nucleotide sequence ID" value="NZ_JBBVGT010000001.1"/>
</dbReference>
<keyword evidence="2 5" id="KW-0238">DNA-binding</keyword>
<reference evidence="5 6" key="1">
    <citation type="submission" date="2024-04" db="EMBL/GenBank/DDBJ databases">
        <title>Albibacterium profundi sp. nov., isolated from sediment of the Challenger Deep of Mariana Trench.</title>
        <authorList>
            <person name="Wang Y."/>
        </authorList>
    </citation>
    <scope>NUCLEOTIDE SEQUENCE [LARGE SCALE GENOMIC DNA]</scope>
    <source>
        <strain evidence="5 6">RHL897</strain>
    </source>
</reference>
<evidence type="ECO:0000313" key="5">
    <source>
        <dbReference type="EMBL" id="MFB5944321.1"/>
    </source>
</evidence>
<comment type="caution">
    <text evidence="5">The sequence shown here is derived from an EMBL/GenBank/DDBJ whole genome shotgun (WGS) entry which is preliminary data.</text>
</comment>
<dbReference type="Pfam" id="PF00356">
    <property type="entry name" value="LacI"/>
    <property type="match status" value="1"/>
</dbReference>
<dbReference type="GO" id="GO:0003677">
    <property type="term" value="F:DNA binding"/>
    <property type="evidence" value="ECO:0007669"/>
    <property type="project" value="UniProtKB-KW"/>
</dbReference>
<protein>
    <submittedName>
        <fullName evidence="5">LacI family DNA-binding transcriptional regulator</fullName>
    </submittedName>
</protein>
<accession>A0ABV5C9W0</accession>
<dbReference type="CDD" id="cd01392">
    <property type="entry name" value="HTH_LacI"/>
    <property type="match status" value="1"/>
</dbReference>
<proteinExistence type="predicted"/>